<dbReference type="KEGG" id="mrub:DEO27_010420"/>
<dbReference type="InterPro" id="IPR025325">
    <property type="entry name" value="DUF4231"/>
</dbReference>
<proteinExistence type="predicted"/>
<keyword evidence="1" id="KW-0472">Membrane</keyword>
<dbReference type="EMBL" id="CP043450">
    <property type="protein sequence ID" value="QEM10421.1"/>
    <property type="molecule type" value="Genomic_DNA"/>
</dbReference>
<feature type="transmembrane region" description="Helical" evidence="1">
    <location>
        <begin position="32"/>
        <end position="54"/>
    </location>
</feature>
<reference evidence="2" key="1">
    <citation type="submission" date="2019-08" db="EMBL/GenBank/DDBJ databases">
        <title>Comparative genome analysis confer to the adaptation heavy metal polluted environment.</title>
        <authorList>
            <person name="Li Y."/>
        </authorList>
    </citation>
    <scope>NUCLEOTIDE SEQUENCE [LARGE SCALE GENOMIC DNA]</scope>
    <source>
        <strain evidence="2">P1</strain>
    </source>
</reference>
<name>A0A5C1HZK3_9SPHI</name>
<keyword evidence="3" id="KW-1185">Reference proteome</keyword>
<dbReference type="OrthoDB" id="9791874at2"/>
<dbReference type="RefSeq" id="WP_112566772.1">
    <property type="nucleotide sequence ID" value="NZ_CP043450.1"/>
</dbReference>
<dbReference type="Pfam" id="PF14015">
    <property type="entry name" value="DUF4231"/>
    <property type="match status" value="1"/>
</dbReference>
<protein>
    <submittedName>
        <fullName evidence="2">DUF4231 domain-containing protein</fullName>
    </submittedName>
</protein>
<evidence type="ECO:0000313" key="2">
    <source>
        <dbReference type="EMBL" id="QEM10421.1"/>
    </source>
</evidence>
<keyword evidence="1" id="KW-1133">Transmembrane helix</keyword>
<dbReference type="Proteomes" id="UP000251402">
    <property type="component" value="Chromosome"/>
</dbReference>
<keyword evidence="1" id="KW-0812">Transmembrane</keyword>
<feature type="transmembrane region" description="Helical" evidence="1">
    <location>
        <begin position="60"/>
        <end position="81"/>
    </location>
</feature>
<dbReference type="AlphaFoldDB" id="A0A5C1HZK3"/>
<sequence>MPDHITDAEYLELRLDPQQKYFSRKSGKNKRYFYSLKTTTIIIALTIPVMSGYLKENDSIKYIISILSLMLALLAGLETIFQFNEKWIRDRNTSEALKQEKFLFLSKAGPYSTTATVKELAERVETILSKENSSWSLLVKKTQQKKNN</sequence>
<gene>
    <name evidence="2" type="ORF">DEO27_010420</name>
</gene>
<dbReference type="NCBIfam" id="NF033634">
    <property type="entry name" value="SLATT_1"/>
    <property type="match status" value="1"/>
</dbReference>
<evidence type="ECO:0000313" key="3">
    <source>
        <dbReference type="Proteomes" id="UP000251402"/>
    </source>
</evidence>
<organism evidence="2 3">
    <name type="scientific">Mucilaginibacter rubeus</name>
    <dbReference type="NCBI Taxonomy" id="2027860"/>
    <lineage>
        <taxon>Bacteria</taxon>
        <taxon>Pseudomonadati</taxon>
        <taxon>Bacteroidota</taxon>
        <taxon>Sphingobacteriia</taxon>
        <taxon>Sphingobacteriales</taxon>
        <taxon>Sphingobacteriaceae</taxon>
        <taxon>Mucilaginibacter</taxon>
    </lineage>
</organism>
<evidence type="ECO:0000256" key="1">
    <source>
        <dbReference type="SAM" id="Phobius"/>
    </source>
</evidence>
<accession>A0A5C1HZK3</accession>